<dbReference type="CDD" id="cd00082">
    <property type="entry name" value="HisKA"/>
    <property type="match status" value="1"/>
</dbReference>
<dbReference type="CDD" id="cd06225">
    <property type="entry name" value="HAMP"/>
    <property type="match status" value="1"/>
</dbReference>
<evidence type="ECO:0000256" key="6">
    <source>
        <dbReference type="ARBA" id="ARBA00022679"/>
    </source>
</evidence>
<dbReference type="Gene3D" id="1.10.287.130">
    <property type="match status" value="1"/>
</dbReference>
<dbReference type="PANTHER" id="PTHR45528">
    <property type="entry name" value="SENSOR HISTIDINE KINASE CPXA"/>
    <property type="match status" value="1"/>
</dbReference>
<keyword evidence="9" id="KW-0418">Kinase</keyword>
<dbReference type="SMART" id="SM00388">
    <property type="entry name" value="HisKA"/>
    <property type="match status" value="1"/>
</dbReference>
<sequence>MRSSIFSRLMLYLGAFFLVLCLLTYYVLGSYFEVYYTQKRTAVLIDKTSQAAAMYNQGGLTPELQAYIDVAEEEGIVIQVIQQQPGTAAVSLETVSTENDSVEIVAASQAFDGADQTDGSGLTIVEKKRLAAGSEHSGAGNESGAGAGTGSGAGNGSGSGSGTGSGTEHGSGSGAGQQNSIENQVREHQQDESFVIVLGNEDHQVEWLTHKIVAADGAQIIGRIPLYSVHEVVEIVENFLLVFLIIVFACSLLFAYFFSRGISRPIVSLNRLSREMGNLNFTQKYQGARKDEIGQLGETLNHISDELEGAILKLQEELDKERTFEKMRQRFTAQVSHEIQTPLAVIKSYAEALEDGILENREEELEYFVTIQKEADKISGIASDLLDLAQIESGAYQLKKETVSGVEVIASVVERFVNTYPEKNIVFNNHCEPERKLTIDRKRMEQVFYNLLNNAIKHVSPADGIIQVGCETQEKEWIVSVYNVGKSIPQNEINQIWEYFYKAQSDKKGTGLGLAIVKGIIICHGGKVAVDNRDNGVWFEVRLPL</sequence>
<feature type="compositionally biased region" description="Gly residues" evidence="14">
    <location>
        <begin position="141"/>
        <end position="175"/>
    </location>
</feature>
<keyword evidence="5" id="KW-0597">Phosphoprotein</keyword>
<feature type="transmembrane region" description="Helical" evidence="15">
    <location>
        <begin position="239"/>
        <end position="258"/>
    </location>
</feature>
<dbReference type="SMART" id="SM00304">
    <property type="entry name" value="HAMP"/>
    <property type="match status" value="1"/>
</dbReference>
<dbReference type="InterPro" id="IPR003660">
    <property type="entry name" value="HAMP_dom"/>
</dbReference>
<accession>A0ABR6Z0Z3</accession>
<evidence type="ECO:0000256" key="2">
    <source>
        <dbReference type="ARBA" id="ARBA00004651"/>
    </source>
</evidence>
<keyword evidence="11 15" id="KW-1133">Transmembrane helix</keyword>
<evidence type="ECO:0000256" key="10">
    <source>
        <dbReference type="ARBA" id="ARBA00022840"/>
    </source>
</evidence>
<dbReference type="EC" id="2.7.13.3" evidence="3"/>
<keyword evidence="7 15" id="KW-0812">Transmembrane</keyword>
<dbReference type="Proteomes" id="UP000622405">
    <property type="component" value="Unassembled WGS sequence"/>
</dbReference>
<dbReference type="PRINTS" id="PR00344">
    <property type="entry name" value="BCTRLSENSOR"/>
</dbReference>
<evidence type="ECO:0000313" key="19">
    <source>
        <dbReference type="Proteomes" id="UP000622405"/>
    </source>
</evidence>
<keyword evidence="6" id="KW-0808">Transferase</keyword>
<dbReference type="InterPro" id="IPR003661">
    <property type="entry name" value="HisK_dim/P_dom"/>
</dbReference>
<dbReference type="EMBL" id="WJBE01000021">
    <property type="protein sequence ID" value="MBC3901152.1"/>
    <property type="molecule type" value="Genomic_DNA"/>
</dbReference>
<evidence type="ECO:0000313" key="18">
    <source>
        <dbReference type="EMBL" id="MBC3901152.1"/>
    </source>
</evidence>
<gene>
    <name evidence="18" type="ORF">GH811_16185</name>
</gene>
<feature type="region of interest" description="Disordered" evidence="14">
    <location>
        <begin position="133"/>
        <end position="185"/>
    </location>
</feature>
<dbReference type="Gene3D" id="6.10.340.10">
    <property type="match status" value="1"/>
</dbReference>
<dbReference type="InterPro" id="IPR003594">
    <property type="entry name" value="HATPase_dom"/>
</dbReference>
<evidence type="ECO:0000256" key="3">
    <source>
        <dbReference type="ARBA" id="ARBA00012438"/>
    </source>
</evidence>
<comment type="caution">
    <text evidence="18">The sequence shown here is derived from an EMBL/GenBank/DDBJ whole genome shotgun (WGS) entry which is preliminary data.</text>
</comment>
<evidence type="ECO:0000256" key="15">
    <source>
        <dbReference type="SAM" id="Phobius"/>
    </source>
</evidence>
<name>A0ABR6Z0Z3_9FIRM</name>
<keyword evidence="10" id="KW-0067">ATP-binding</keyword>
<dbReference type="InterPro" id="IPR036890">
    <property type="entry name" value="HATPase_C_sf"/>
</dbReference>
<dbReference type="SMART" id="SM00387">
    <property type="entry name" value="HATPase_c"/>
    <property type="match status" value="1"/>
</dbReference>
<dbReference type="Pfam" id="PF02518">
    <property type="entry name" value="HATPase_c"/>
    <property type="match status" value="1"/>
</dbReference>
<comment type="catalytic activity">
    <reaction evidence="1">
        <text>ATP + protein L-histidine = ADP + protein N-phospho-L-histidine.</text>
        <dbReference type="EC" id="2.7.13.3"/>
    </reaction>
</comment>
<keyword evidence="13 15" id="KW-0472">Membrane</keyword>
<dbReference type="InterPro" id="IPR005467">
    <property type="entry name" value="His_kinase_dom"/>
</dbReference>
<evidence type="ECO:0000256" key="9">
    <source>
        <dbReference type="ARBA" id="ARBA00022777"/>
    </source>
</evidence>
<evidence type="ECO:0000256" key="14">
    <source>
        <dbReference type="SAM" id="MobiDB-lite"/>
    </source>
</evidence>
<dbReference type="Pfam" id="PF00672">
    <property type="entry name" value="HAMP"/>
    <property type="match status" value="1"/>
</dbReference>
<dbReference type="PROSITE" id="PS50109">
    <property type="entry name" value="HIS_KIN"/>
    <property type="match status" value="1"/>
</dbReference>
<evidence type="ECO:0000259" key="16">
    <source>
        <dbReference type="PROSITE" id="PS50109"/>
    </source>
</evidence>
<dbReference type="CDD" id="cd00075">
    <property type="entry name" value="HATPase"/>
    <property type="match status" value="1"/>
</dbReference>
<evidence type="ECO:0000256" key="1">
    <source>
        <dbReference type="ARBA" id="ARBA00000085"/>
    </source>
</evidence>
<dbReference type="InterPro" id="IPR004358">
    <property type="entry name" value="Sig_transdc_His_kin-like_C"/>
</dbReference>
<dbReference type="Gene3D" id="3.30.565.10">
    <property type="entry name" value="Histidine kinase-like ATPase, C-terminal domain"/>
    <property type="match status" value="1"/>
</dbReference>
<dbReference type="SUPFAM" id="SSF158472">
    <property type="entry name" value="HAMP domain-like"/>
    <property type="match status" value="1"/>
</dbReference>
<evidence type="ECO:0000256" key="11">
    <source>
        <dbReference type="ARBA" id="ARBA00022989"/>
    </source>
</evidence>
<dbReference type="InterPro" id="IPR036097">
    <property type="entry name" value="HisK_dim/P_sf"/>
</dbReference>
<evidence type="ECO:0000259" key="17">
    <source>
        <dbReference type="PROSITE" id="PS50885"/>
    </source>
</evidence>
<evidence type="ECO:0000256" key="13">
    <source>
        <dbReference type="ARBA" id="ARBA00023136"/>
    </source>
</evidence>
<dbReference type="PROSITE" id="PS50885">
    <property type="entry name" value="HAMP"/>
    <property type="match status" value="1"/>
</dbReference>
<dbReference type="SUPFAM" id="SSF47384">
    <property type="entry name" value="Homodimeric domain of signal transducing histidine kinase"/>
    <property type="match status" value="1"/>
</dbReference>
<feature type="domain" description="HAMP" evidence="17">
    <location>
        <begin position="260"/>
        <end position="312"/>
    </location>
</feature>
<evidence type="ECO:0000256" key="8">
    <source>
        <dbReference type="ARBA" id="ARBA00022741"/>
    </source>
</evidence>
<evidence type="ECO:0000256" key="7">
    <source>
        <dbReference type="ARBA" id="ARBA00022692"/>
    </source>
</evidence>
<evidence type="ECO:0000256" key="5">
    <source>
        <dbReference type="ARBA" id="ARBA00022553"/>
    </source>
</evidence>
<keyword evidence="12" id="KW-0902">Two-component regulatory system</keyword>
<keyword evidence="19" id="KW-1185">Reference proteome</keyword>
<feature type="domain" description="Histidine kinase" evidence="16">
    <location>
        <begin position="334"/>
        <end position="545"/>
    </location>
</feature>
<proteinExistence type="predicted"/>
<organism evidence="18 19">
    <name type="scientific">Acetobacterium malicum</name>
    <dbReference type="NCBI Taxonomy" id="52692"/>
    <lineage>
        <taxon>Bacteria</taxon>
        <taxon>Bacillati</taxon>
        <taxon>Bacillota</taxon>
        <taxon>Clostridia</taxon>
        <taxon>Eubacteriales</taxon>
        <taxon>Eubacteriaceae</taxon>
        <taxon>Acetobacterium</taxon>
    </lineage>
</organism>
<comment type="subcellular location">
    <subcellularLocation>
        <location evidence="2">Cell membrane</location>
        <topology evidence="2">Multi-pass membrane protein</topology>
    </subcellularLocation>
</comment>
<dbReference type="PANTHER" id="PTHR45528:SF1">
    <property type="entry name" value="SENSOR HISTIDINE KINASE CPXA"/>
    <property type="match status" value="1"/>
</dbReference>
<evidence type="ECO:0000256" key="4">
    <source>
        <dbReference type="ARBA" id="ARBA00022475"/>
    </source>
</evidence>
<dbReference type="RefSeq" id="WP_186895220.1">
    <property type="nucleotide sequence ID" value="NZ_WJBE01000021.1"/>
</dbReference>
<dbReference type="SUPFAM" id="SSF55874">
    <property type="entry name" value="ATPase domain of HSP90 chaperone/DNA topoisomerase II/histidine kinase"/>
    <property type="match status" value="1"/>
</dbReference>
<reference evidence="18 19" key="1">
    <citation type="journal article" date="2020" name="mSystems">
        <title>Defining Genomic and Predicted Metabolic Features of the Acetobacterium Genus.</title>
        <authorList>
            <person name="Ross D.E."/>
            <person name="Marshall C.W."/>
            <person name="Gulliver D."/>
            <person name="May H.D."/>
            <person name="Norman R.S."/>
        </authorList>
    </citation>
    <scope>NUCLEOTIDE SEQUENCE [LARGE SCALE GENOMIC DNA]</scope>
    <source>
        <strain evidence="18 19">DSM 4132</strain>
    </source>
</reference>
<keyword evidence="8" id="KW-0547">Nucleotide-binding</keyword>
<keyword evidence="4" id="KW-1003">Cell membrane</keyword>
<evidence type="ECO:0000256" key="12">
    <source>
        <dbReference type="ARBA" id="ARBA00023012"/>
    </source>
</evidence>
<dbReference type="Pfam" id="PF00512">
    <property type="entry name" value="HisKA"/>
    <property type="match status" value="1"/>
</dbReference>
<protein>
    <recommendedName>
        <fullName evidence="3">histidine kinase</fullName>
        <ecNumber evidence="3">2.7.13.3</ecNumber>
    </recommendedName>
</protein>
<dbReference type="InterPro" id="IPR050398">
    <property type="entry name" value="HssS/ArlS-like"/>
</dbReference>